<name>A0A9J5YBP7_SOLCO</name>
<dbReference type="AlphaFoldDB" id="A0A9J5YBP7"/>
<reference evidence="1 2" key="1">
    <citation type="submission" date="2020-09" db="EMBL/GenBank/DDBJ databases">
        <title>De no assembly of potato wild relative species, Solanum commersonii.</title>
        <authorList>
            <person name="Cho K."/>
        </authorList>
    </citation>
    <scope>NUCLEOTIDE SEQUENCE [LARGE SCALE GENOMIC DNA]</scope>
    <source>
        <strain evidence="1">LZ3.2</strain>
        <tissue evidence="1">Leaf</tissue>
    </source>
</reference>
<proteinExistence type="predicted"/>
<dbReference type="PANTHER" id="PTHR45786:SF78">
    <property type="entry name" value="ATP-DEPENDENT DNA HELICASE"/>
    <property type="match status" value="1"/>
</dbReference>
<gene>
    <name evidence="1" type="ORF">H5410_038977</name>
</gene>
<dbReference type="EMBL" id="JACXVP010000007">
    <property type="protein sequence ID" value="KAG5597745.1"/>
    <property type="molecule type" value="Genomic_DNA"/>
</dbReference>
<comment type="caution">
    <text evidence="1">The sequence shown here is derived from an EMBL/GenBank/DDBJ whole genome shotgun (WGS) entry which is preliminary data.</text>
</comment>
<protein>
    <submittedName>
        <fullName evidence="1">Uncharacterized protein</fullName>
    </submittedName>
</protein>
<accession>A0A9J5YBP7</accession>
<keyword evidence="2" id="KW-1185">Reference proteome</keyword>
<dbReference type="PANTHER" id="PTHR45786">
    <property type="entry name" value="DNA BINDING PROTEIN-LIKE"/>
    <property type="match status" value="1"/>
</dbReference>
<organism evidence="1 2">
    <name type="scientific">Solanum commersonii</name>
    <name type="common">Commerson's wild potato</name>
    <name type="synonym">Commerson's nightshade</name>
    <dbReference type="NCBI Taxonomy" id="4109"/>
    <lineage>
        <taxon>Eukaryota</taxon>
        <taxon>Viridiplantae</taxon>
        <taxon>Streptophyta</taxon>
        <taxon>Embryophyta</taxon>
        <taxon>Tracheophyta</taxon>
        <taxon>Spermatophyta</taxon>
        <taxon>Magnoliopsida</taxon>
        <taxon>eudicotyledons</taxon>
        <taxon>Gunneridae</taxon>
        <taxon>Pentapetalae</taxon>
        <taxon>asterids</taxon>
        <taxon>lamiids</taxon>
        <taxon>Solanales</taxon>
        <taxon>Solanaceae</taxon>
        <taxon>Solanoideae</taxon>
        <taxon>Solaneae</taxon>
        <taxon>Solanum</taxon>
    </lineage>
</organism>
<evidence type="ECO:0000313" key="2">
    <source>
        <dbReference type="Proteomes" id="UP000824120"/>
    </source>
</evidence>
<dbReference type="OrthoDB" id="1639296at2759"/>
<evidence type="ECO:0000313" key="1">
    <source>
        <dbReference type="EMBL" id="KAG5597745.1"/>
    </source>
</evidence>
<sequence length="145" mass="17150">MIYILAREDLKTYSYIYMITRTRTRTRLQIDNPYPICLQTLSDIPNLQNHHHVVLKCDSGLDQRVFNLPSSIEVAALIWVDENDRESIHVPHIQIYTQNNTTQRVNYYFGCHDPLQYPLLFPYGQSGWHCGIQKLPRAKKIYKKK</sequence>
<dbReference type="Proteomes" id="UP000824120">
    <property type="component" value="Chromosome 7"/>
</dbReference>